<dbReference type="AlphaFoldDB" id="A0A377TV42"/>
<dbReference type="EMBL" id="UGKQ01000007">
    <property type="protein sequence ID" value="STS83349.1"/>
    <property type="molecule type" value="Genomic_DNA"/>
</dbReference>
<dbReference type="Proteomes" id="UP000254938">
    <property type="component" value="Unassembled WGS sequence"/>
</dbReference>
<protein>
    <submittedName>
        <fullName evidence="1">Uncharacterized protein</fullName>
    </submittedName>
</protein>
<evidence type="ECO:0000313" key="1">
    <source>
        <dbReference type="EMBL" id="STS83349.1"/>
    </source>
</evidence>
<organism evidence="1 2">
    <name type="scientific">Klebsiella pneumoniae</name>
    <dbReference type="NCBI Taxonomy" id="573"/>
    <lineage>
        <taxon>Bacteria</taxon>
        <taxon>Pseudomonadati</taxon>
        <taxon>Pseudomonadota</taxon>
        <taxon>Gammaproteobacteria</taxon>
        <taxon>Enterobacterales</taxon>
        <taxon>Enterobacteriaceae</taxon>
        <taxon>Klebsiella/Raoultella group</taxon>
        <taxon>Klebsiella</taxon>
        <taxon>Klebsiella pneumoniae complex</taxon>
    </lineage>
</organism>
<sequence length="101" mass="11178">MPGQDYKRPLPFGSLQGVAQHRQYLLPPVPVARRIHRMDDDVATGSRRRDLAAIQRVAGYPLYAIFGITHLGAALQRPNLPVVCHQPARHFPADAPPLAPE</sequence>
<proteinExistence type="predicted"/>
<reference evidence="1 2" key="1">
    <citation type="submission" date="2018-06" db="EMBL/GenBank/DDBJ databases">
        <authorList>
            <consortium name="Pathogen Informatics"/>
            <person name="Doyle S."/>
        </authorList>
    </citation>
    <scope>NUCLEOTIDE SEQUENCE [LARGE SCALE GENOMIC DNA]</scope>
    <source>
        <strain evidence="1 2">NCTC9140</strain>
    </source>
</reference>
<evidence type="ECO:0000313" key="2">
    <source>
        <dbReference type="Proteomes" id="UP000254938"/>
    </source>
</evidence>
<accession>A0A377TV42</accession>
<name>A0A377TV42_KLEPN</name>
<gene>
    <name evidence="1" type="ORF">NCTC9140_05108</name>
</gene>